<dbReference type="PANTHER" id="PTHR46283">
    <property type="entry name" value="E3 UBIQUITIN-PROTEIN LIGASE MARCH5"/>
    <property type="match status" value="1"/>
</dbReference>
<dbReference type="EMBL" id="JADBJN010000003">
    <property type="protein sequence ID" value="KAG5671712.1"/>
    <property type="molecule type" value="Genomic_DNA"/>
</dbReference>
<dbReference type="InterPro" id="IPR011016">
    <property type="entry name" value="Znf_RING-CH"/>
</dbReference>
<evidence type="ECO:0000256" key="12">
    <source>
        <dbReference type="SAM" id="Phobius"/>
    </source>
</evidence>
<feature type="transmembrane region" description="Helical" evidence="12">
    <location>
        <begin position="276"/>
        <end position="293"/>
    </location>
</feature>
<evidence type="ECO:0000256" key="1">
    <source>
        <dbReference type="ARBA" id="ARBA00004141"/>
    </source>
</evidence>
<dbReference type="PROSITE" id="PS51292">
    <property type="entry name" value="ZF_RING_CH"/>
    <property type="match status" value="1"/>
</dbReference>
<proteinExistence type="predicted"/>
<organism evidence="14 15">
    <name type="scientific">Polypedilum vanderplanki</name>
    <name type="common">Sleeping chironomid midge</name>
    <dbReference type="NCBI Taxonomy" id="319348"/>
    <lineage>
        <taxon>Eukaryota</taxon>
        <taxon>Metazoa</taxon>
        <taxon>Ecdysozoa</taxon>
        <taxon>Arthropoda</taxon>
        <taxon>Hexapoda</taxon>
        <taxon>Insecta</taxon>
        <taxon>Pterygota</taxon>
        <taxon>Neoptera</taxon>
        <taxon>Endopterygota</taxon>
        <taxon>Diptera</taxon>
        <taxon>Nematocera</taxon>
        <taxon>Chironomoidea</taxon>
        <taxon>Chironomidae</taxon>
        <taxon>Chironominae</taxon>
        <taxon>Polypedilum</taxon>
        <taxon>Polypedilum</taxon>
    </lineage>
</organism>
<evidence type="ECO:0000256" key="3">
    <source>
        <dbReference type="ARBA" id="ARBA00022723"/>
    </source>
</evidence>
<evidence type="ECO:0000313" key="15">
    <source>
        <dbReference type="Proteomes" id="UP001107558"/>
    </source>
</evidence>
<keyword evidence="6 12" id="KW-1133">Transmembrane helix</keyword>
<keyword evidence="4" id="KW-0863">Zinc-finger</keyword>
<keyword evidence="3" id="KW-0479">Metal-binding</keyword>
<comment type="subcellular location">
    <subcellularLocation>
        <location evidence="1">Membrane</location>
        <topology evidence="1">Multi-pass membrane protein</topology>
    </subcellularLocation>
</comment>
<dbReference type="GO" id="GO:0008270">
    <property type="term" value="F:zinc ion binding"/>
    <property type="evidence" value="ECO:0007669"/>
    <property type="project" value="UniProtKB-KW"/>
</dbReference>
<dbReference type="CDD" id="cd16701">
    <property type="entry name" value="RING_CH-C4HC3_MARCH5"/>
    <property type="match status" value="1"/>
</dbReference>
<evidence type="ECO:0000256" key="11">
    <source>
        <dbReference type="ARBA" id="ARBA00043231"/>
    </source>
</evidence>
<feature type="transmembrane region" description="Helical" evidence="12">
    <location>
        <begin position="131"/>
        <end position="151"/>
    </location>
</feature>
<dbReference type="OrthoDB" id="5817083at2759"/>
<dbReference type="SUPFAM" id="SSF57850">
    <property type="entry name" value="RING/U-box"/>
    <property type="match status" value="1"/>
</dbReference>
<sequence length="326" mass="37313">MDNLNDSFDGNISAINEEIDKILSISLAEVQQQQPQQNSRYCWVCFATEEDEEEGNDKLTWVKPCNCKGTLKWVHQTCLLRWIDEKQKGNSFKKVSCQQCQTEYIIVLPQMGLVSDLLEGLDNVIRRSSPFLAAGVFVGSFYWASVTYGAITILQVVGHDEGLRILEDTDHIFLMVALPAIPVCLVLGRMIRWEDAILRFIQNRSRKNFRMLGIILPIPEDDGENNQADNNQISRNISDTLSTTRVLCGALLLPSISNIVGRIFFSNIKNNLHRTLLGGLAFVVAKGMLKIYFKQKQFIRKKQRKIVDYTDENIQRYMQNRIIHEP</sequence>
<protein>
    <recommendedName>
        <fullName evidence="8">E3 ubiquitin-protein ligase MARCHF5</fullName>
    </recommendedName>
    <alternativeName>
        <fullName evidence="10">Membrane-associated RING finger protein 5</fullName>
    </alternativeName>
    <alternativeName>
        <fullName evidence="9">Membrane-associated RING-CH protein V</fullName>
    </alternativeName>
    <alternativeName>
        <fullName evidence="11">RING-type E3 ubiquitin transferase MARCHF5</fullName>
    </alternativeName>
</protein>
<dbReference type="AlphaFoldDB" id="A0A9J6BPS2"/>
<feature type="domain" description="RING-CH-type" evidence="13">
    <location>
        <begin position="34"/>
        <end position="107"/>
    </location>
</feature>
<evidence type="ECO:0000256" key="7">
    <source>
        <dbReference type="ARBA" id="ARBA00023136"/>
    </source>
</evidence>
<evidence type="ECO:0000256" key="8">
    <source>
        <dbReference type="ARBA" id="ARBA00040151"/>
    </source>
</evidence>
<reference evidence="14" key="1">
    <citation type="submission" date="2021-03" db="EMBL/GenBank/DDBJ databases">
        <title>Chromosome level genome of the anhydrobiotic midge Polypedilum vanderplanki.</title>
        <authorList>
            <person name="Yoshida Y."/>
            <person name="Kikawada T."/>
            <person name="Gusev O."/>
        </authorList>
    </citation>
    <scope>NUCLEOTIDE SEQUENCE</scope>
    <source>
        <strain evidence="14">NIAS01</strain>
        <tissue evidence="14">Whole body or cell culture</tissue>
    </source>
</reference>
<dbReference type="Proteomes" id="UP001107558">
    <property type="component" value="Chromosome 3"/>
</dbReference>
<accession>A0A9J6BPS2</accession>
<comment type="caution">
    <text evidence="14">The sequence shown here is derived from an EMBL/GenBank/DDBJ whole genome shotgun (WGS) entry which is preliminary data.</text>
</comment>
<evidence type="ECO:0000313" key="14">
    <source>
        <dbReference type="EMBL" id="KAG5671712.1"/>
    </source>
</evidence>
<evidence type="ECO:0000259" key="13">
    <source>
        <dbReference type="PROSITE" id="PS51292"/>
    </source>
</evidence>
<dbReference type="SMART" id="SM00744">
    <property type="entry name" value="RINGv"/>
    <property type="match status" value="1"/>
</dbReference>
<name>A0A9J6BPS2_POLVA</name>
<dbReference type="GO" id="GO:0016020">
    <property type="term" value="C:membrane"/>
    <property type="evidence" value="ECO:0007669"/>
    <property type="project" value="UniProtKB-SubCell"/>
</dbReference>
<evidence type="ECO:0000256" key="6">
    <source>
        <dbReference type="ARBA" id="ARBA00022989"/>
    </source>
</evidence>
<dbReference type="Pfam" id="PF12906">
    <property type="entry name" value="RINGv"/>
    <property type="match status" value="1"/>
</dbReference>
<evidence type="ECO:0000256" key="2">
    <source>
        <dbReference type="ARBA" id="ARBA00022692"/>
    </source>
</evidence>
<dbReference type="Gene3D" id="3.30.40.10">
    <property type="entry name" value="Zinc/RING finger domain, C3HC4 (zinc finger)"/>
    <property type="match status" value="1"/>
</dbReference>
<dbReference type="InterPro" id="IPR013083">
    <property type="entry name" value="Znf_RING/FYVE/PHD"/>
</dbReference>
<keyword evidence="2 12" id="KW-0812">Transmembrane</keyword>
<feature type="transmembrane region" description="Helical" evidence="12">
    <location>
        <begin position="171"/>
        <end position="191"/>
    </location>
</feature>
<keyword evidence="15" id="KW-1185">Reference proteome</keyword>
<keyword evidence="7 12" id="KW-0472">Membrane</keyword>
<evidence type="ECO:0000256" key="10">
    <source>
        <dbReference type="ARBA" id="ARBA00043185"/>
    </source>
</evidence>
<feature type="transmembrane region" description="Helical" evidence="12">
    <location>
        <begin position="246"/>
        <end position="264"/>
    </location>
</feature>
<evidence type="ECO:0000256" key="4">
    <source>
        <dbReference type="ARBA" id="ARBA00022771"/>
    </source>
</evidence>
<evidence type="ECO:0000256" key="5">
    <source>
        <dbReference type="ARBA" id="ARBA00022833"/>
    </source>
</evidence>
<keyword evidence="5" id="KW-0862">Zinc</keyword>
<gene>
    <name evidence="14" type="ORF">PVAND_001892</name>
</gene>
<evidence type="ECO:0000256" key="9">
    <source>
        <dbReference type="ARBA" id="ARBA00043044"/>
    </source>
</evidence>